<feature type="domain" description="Peripheral subunit-binding (PSBD)" evidence="8">
    <location>
        <begin position="166"/>
        <end position="203"/>
    </location>
</feature>
<dbReference type="InterPro" id="IPR011053">
    <property type="entry name" value="Single_hybrid_motif"/>
</dbReference>
<dbReference type="GO" id="GO:0031405">
    <property type="term" value="F:lipoic acid binding"/>
    <property type="evidence" value="ECO:0007669"/>
    <property type="project" value="TreeGrafter"/>
</dbReference>
<dbReference type="RefSeq" id="WP_060913663.1">
    <property type="nucleotide sequence ID" value="NZ_KQ959928.1"/>
</dbReference>
<comment type="caution">
    <text evidence="9">The sequence shown here is derived from an EMBL/GenBank/DDBJ whole genome shotgun (WGS) entry which is preliminary data.</text>
</comment>
<evidence type="ECO:0000256" key="2">
    <source>
        <dbReference type="ARBA" id="ARBA00007317"/>
    </source>
</evidence>
<dbReference type="OrthoDB" id="9805770at2"/>
<name>A0A134A4P3_9BACL</name>
<dbReference type="Pfam" id="PF00364">
    <property type="entry name" value="Biotin_lipoyl"/>
    <property type="match status" value="1"/>
</dbReference>
<comment type="similarity">
    <text evidence="2 6">Belongs to the 2-oxoacid dehydrogenase family.</text>
</comment>
<dbReference type="SUPFAM" id="SSF51230">
    <property type="entry name" value="Single hybrid motif"/>
    <property type="match status" value="1"/>
</dbReference>
<dbReference type="InterPro" id="IPR023213">
    <property type="entry name" value="CAT-like_dom_sf"/>
</dbReference>
<dbReference type="PROSITE" id="PS50968">
    <property type="entry name" value="BIOTINYL_LIPOYL"/>
    <property type="match status" value="1"/>
</dbReference>
<protein>
    <recommendedName>
        <fullName evidence="6">Dihydrolipoamide acetyltransferase component of pyruvate dehydrogenase complex</fullName>
        <ecNumber evidence="6">2.3.1.-</ecNumber>
    </recommendedName>
</protein>
<feature type="domain" description="Peripheral subunit-binding (PSBD)" evidence="8">
    <location>
        <begin position="123"/>
        <end position="160"/>
    </location>
</feature>
<dbReference type="PANTHER" id="PTHR43178">
    <property type="entry name" value="DIHYDROLIPOAMIDE ACETYLTRANSFERASE COMPONENT OF PYRUVATE DEHYDROGENASE COMPLEX"/>
    <property type="match status" value="1"/>
</dbReference>
<dbReference type="PANTHER" id="PTHR43178:SF5">
    <property type="entry name" value="LIPOAMIDE ACYLTRANSFERASE COMPONENT OF BRANCHED-CHAIN ALPHA-KETO ACID DEHYDROGENASE COMPLEX, MITOCHONDRIAL"/>
    <property type="match status" value="1"/>
</dbReference>
<dbReference type="EMBL" id="LSDC01000021">
    <property type="protein sequence ID" value="KXB62706.1"/>
    <property type="molecule type" value="Genomic_DNA"/>
</dbReference>
<keyword evidence="5 6" id="KW-0012">Acyltransferase</keyword>
<dbReference type="Pfam" id="PF02817">
    <property type="entry name" value="E3_binding"/>
    <property type="match status" value="2"/>
</dbReference>
<dbReference type="Gene3D" id="3.30.559.10">
    <property type="entry name" value="Chloramphenicol acetyltransferase-like domain"/>
    <property type="match status" value="1"/>
</dbReference>
<dbReference type="InterPro" id="IPR050743">
    <property type="entry name" value="2-oxoacid_DH_E2_comp"/>
</dbReference>
<dbReference type="CDD" id="cd06849">
    <property type="entry name" value="lipoyl_domain"/>
    <property type="match status" value="1"/>
</dbReference>
<evidence type="ECO:0000256" key="4">
    <source>
        <dbReference type="ARBA" id="ARBA00022823"/>
    </source>
</evidence>
<proteinExistence type="inferred from homology"/>
<dbReference type="InterPro" id="IPR036625">
    <property type="entry name" value="E3-bd_dom_sf"/>
</dbReference>
<dbReference type="Gene3D" id="2.40.50.100">
    <property type="match status" value="1"/>
</dbReference>
<dbReference type="PROSITE" id="PS51826">
    <property type="entry name" value="PSBD"/>
    <property type="match status" value="2"/>
</dbReference>
<evidence type="ECO:0000256" key="5">
    <source>
        <dbReference type="ARBA" id="ARBA00023315"/>
    </source>
</evidence>
<evidence type="ECO:0000313" key="10">
    <source>
        <dbReference type="Proteomes" id="UP000070355"/>
    </source>
</evidence>
<evidence type="ECO:0000313" key="9">
    <source>
        <dbReference type="EMBL" id="KXB62706.1"/>
    </source>
</evidence>
<evidence type="ECO:0000256" key="6">
    <source>
        <dbReference type="RuleBase" id="RU003423"/>
    </source>
</evidence>
<gene>
    <name evidence="9" type="ORF">HMPREF3186_00374</name>
</gene>
<dbReference type="PROSITE" id="PS00189">
    <property type="entry name" value="LIPOYL"/>
    <property type="match status" value="1"/>
</dbReference>
<dbReference type="PATRIC" id="fig|1379.3.peg.369"/>
<dbReference type="GO" id="GO:0016407">
    <property type="term" value="F:acetyltransferase activity"/>
    <property type="evidence" value="ECO:0007669"/>
    <property type="project" value="TreeGrafter"/>
</dbReference>
<dbReference type="Proteomes" id="UP000070355">
    <property type="component" value="Unassembled WGS sequence"/>
</dbReference>
<dbReference type="InterPro" id="IPR004167">
    <property type="entry name" value="PSBD"/>
</dbReference>
<keyword evidence="9" id="KW-0670">Pyruvate</keyword>
<dbReference type="STRING" id="1379.HMPREF3186_00374"/>
<dbReference type="SUPFAM" id="SSF47005">
    <property type="entry name" value="Peripheral subunit-binding domain of 2-oxo acid dehydrogenase complex"/>
    <property type="match status" value="2"/>
</dbReference>
<accession>A0A134A4P3</accession>
<comment type="cofactor">
    <cofactor evidence="1 6">
        <name>(R)-lipoate</name>
        <dbReference type="ChEBI" id="CHEBI:83088"/>
    </cofactor>
</comment>
<sequence length="466" mass="49275">MAVEVIMPKAGSEMEEGEIVQWFKQEGDEVKEGEILLEIVTDKVNMEVEAEASGTLLKIVHPAGSVVPVVQTIAWIGQAGEAVPGAGAAPAAAAAPVEETVVETKVEAAPAQEVVVFDNSGLRATPAARAYARENGIDLSQVKGTGAKGRVHKDDVVDYKLNAKAKISPLAARIAEVEEINTDAIVGTGPKGKIMKADVLSVLNGSASEAAASASEVAAPASAKSAKAPNENQWGVVETVPMSPMRKVISKRMSESYFSAPTFVVNVEVDMTELLALRKKVVDAIIEETGKKATVTDFISLAVIKSLMKHPYVNASLSSDEKEMYLHHYVNLSIAVGMDSGLVVPVIKGADKMSLKELVVASKEITTKALAGKLKPDEMADSTFTISNLGMYGVKSFVPIINQPNTAILGVSATVQKPVVLNGEVTVRPIMTLTLTADHRVVDGLEGAKFMKTLKEAIENPLSLLI</sequence>
<dbReference type="GO" id="GO:0005737">
    <property type="term" value="C:cytoplasm"/>
    <property type="evidence" value="ECO:0007669"/>
    <property type="project" value="TreeGrafter"/>
</dbReference>
<dbReference type="SUPFAM" id="SSF52777">
    <property type="entry name" value="CoA-dependent acyltransferases"/>
    <property type="match status" value="1"/>
</dbReference>
<keyword evidence="3 6" id="KW-0808">Transferase</keyword>
<dbReference type="FunFam" id="3.30.559.10:FF:000007">
    <property type="entry name" value="Dihydrolipoamide acetyltransferase component of pyruvate dehydrogenase complex"/>
    <property type="match status" value="1"/>
</dbReference>
<dbReference type="InterPro" id="IPR003016">
    <property type="entry name" value="2-oxoA_DH_lipoyl-BS"/>
</dbReference>
<reference evidence="10" key="1">
    <citation type="submission" date="2016-01" db="EMBL/GenBank/DDBJ databases">
        <authorList>
            <person name="Mitreva M."/>
            <person name="Pepin K.H."/>
            <person name="Mihindukulasuriya K.A."/>
            <person name="Fulton R."/>
            <person name="Fronick C."/>
            <person name="O'Laughlin M."/>
            <person name="Miner T."/>
            <person name="Herter B."/>
            <person name="Rosa B.A."/>
            <person name="Cordes M."/>
            <person name="Tomlinson C."/>
            <person name="Wollam A."/>
            <person name="Palsikar V.B."/>
            <person name="Mardis E.R."/>
            <person name="Wilson R.K."/>
        </authorList>
    </citation>
    <scope>NUCLEOTIDE SEQUENCE [LARGE SCALE GENOMIC DNA]</scope>
    <source>
        <strain evidence="10">DNF01167</strain>
    </source>
</reference>
<dbReference type="InterPro" id="IPR001078">
    <property type="entry name" value="2-oxoacid_DH_actylTfrase"/>
</dbReference>
<dbReference type="AlphaFoldDB" id="A0A134A4P3"/>
<keyword evidence="4 6" id="KW-0450">Lipoyl</keyword>
<dbReference type="InterPro" id="IPR000089">
    <property type="entry name" value="Biotin_lipoyl"/>
</dbReference>
<organism evidence="9 10">
    <name type="scientific">Gemella haemolysans</name>
    <dbReference type="NCBI Taxonomy" id="1379"/>
    <lineage>
        <taxon>Bacteria</taxon>
        <taxon>Bacillati</taxon>
        <taxon>Bacillota</taxon>
        <taxon>Bacilli</taxon>
        <taxon>Bacillales</taxon>
        <taxon>Gemellaceae</taxon>
        <taxon>Gemella</taxon>
    </lineage>
</organism>
<dbReference type="Pfam" id="PF00198">
    <property type="entry name" value="2-oxoacid_dh"/>
    <property type="match status" value="1"/>
</dbReference>
<dbReference type="EC" id="2.3.1.-" evidence="6"/>
<dbReference type="NCBIfam" id="NF011416">
    <property type="entry name" value="PRK14843.1"/>
    <property type="match status" value="1"/>
</dbReference>
<evidence type="ECO:0000259" key="7">
    <source>
        <dbReference type="PROSITE" id="PS50968"/>
    </source>
</evidence>
<feature type="domain" description="Lipoyl-binding" evidence="7">
    <location>
        <begin position="2"/>
        <end position="77"/>
    </location>
</feature>
<evidence type="ECO:0000259" key="8">
    <source>
        <dbReference type="PROSITE" id="PS51826"/>
    </source>
</evidence>
<evidence type="ECO:0000256" key="1">
    <source>
        <dbReference type="ARBA" id="ARBA00001938"/>
    </source>
</evidence>
<evidence type="ECO:0000256" key="3">
    <source>
        <dbReference type="ARBA" id="ARBA00022679"/>
    </source>
</evidence>
<dbReference type="Gene3D" id="4.10.320.10">
    <property type="entry name" value="E3-binding domain"/>
    <property type="match status" value="2"/>
</dbReference>